<accession>A0A379N5L6</accession>
<dbReference type="Gene3D" id="3.20.20.140">
    <property type="entry name" value="Metal-dependent hydrolases"/>
    <property type="match status" value="2"/>
</dbReference>
<evidence type="ECO:0000259" key="1">
    <source>
        <dbReference type="Pfam" id="PF07969"/>
    </source>
</evidence>
<dbReference type="InterPro" id="IPR011059">
    <property type="entry name" value="Metal-dep_hydrolase_composite"/>
</dbReference>
<dbReference type="InterPro" id="IPR032466">
    <property type="entry name" value="Metal_Hydrolase"/>
</dbReference>
<dbReference type="InterPro" id="IPR012696">
    <property type="entry name" value="PhnM"/>
</dbReference>
<evidence type="ECO:0000313" key="2">
    <source>
        <dbReference type="EMBL" id="SUE41690.1"/>
    </source>
</evidence>
<evidence type="ECO:0000313" key="3">
    <source>
        <dbReference type="Proteomes" id="UP000254919"/>
    </source>
</evidence>
<dbReference type="GO" id="GO:0019700">
    <property type="term" value="P:organic phosphonate catabolic process"/>
    <property type="evidence" value="ECO:0007669"/>
    <property type="project" value="InterPro"/>
</dbReference>
<dbReference type="Pfam" id="PF07969">
    <property type="entry name" value="Amidohydro_3"/>
    <property type="match status" value="1"/>
</dbReference>
<dbReference type="SUPFAM" id="SSF51556">
    <property type="entry name" value="Metallo-dependent hydrolases"/>
    <property type="match status" value="1"/>
</dbReference>
<dbReference type="AlphaFoldDB" id="A0A379N5L6"/>
<dbReference type="GO" id="GO:0016810">
    <property type="term" value="F:hydrolase activity, acting on carbon-nitrogen (but not peptide) bonds"/>
    <property type="evidence" value="ECO:0007669"/>
    <property type="project" value="InterPro"/>
</dbReference>
<proteinExistence type="predicted"/>
<organism evidence="2 3">
    <name type="scientific">Roseomonas mucosa</name>
    <dbReference type="NCBI Taxonomy" id="207340"/>
    <lineage>
        <taxon>Bacteria</taxon>
        <taxon>Pseudomonadati</taxon>
        <taxon>Pseudomonadota</taxon>
        <taxon>Alphaproteobacteria</taxon>
        <taxon>Acetobacterales</taxon>
        <taxon>Roseomonadaceae</taxon>
        <taxon>Roseomonas</taxon>
    </lineage>
</organism>
<feature type="domain" description="Amidohydrolase 3" evidence="1">
    <location>
        <begin position="185"/>
        <end position="390"/>
    </location>
</feature>
<dbReference type="EMBL" id="UGVN01000001">
    <property type="protein sequence ID" value="SUE41690.1"/>
    <property type="molecule type" value="Genomic_DNA"/>
</dbReference>
<reference evidence="2 3" key="1">
    <citation type="submission" date="2018-06" db="EMBL/GenBank/DDBJ databases">
        <authorList>
            <consortium name="Pathogen Informatics"/>
            <person name="Doyle S."/>
        </authorList>
    </citation>
    <scope>NUCLEOTIDE SEQUENCE [LARGE SCALE GENOMIC DNA]</scope>
    <source>
        <strain evidence="2 3">NCTC13291</strain>
    </source>
</reference>
<dbReference type="NCBIfam" id="NF011987">
    <property type="entry name" value="PRK15446.2-3"/>
    <property type="match status" value="1"/>
</dbReference>
<dbReference type="PANTHER" id="PTHR43135">
    <property type="entry name" value="ALPHA-D-RIBOSE 1-METHYLPHOSPHONATE 5-TRIPHOSPHATE DIPHOSPHATASE"/>
    <property type="match status" value="1"/>
</dbReference>
<gene>
    <name evidence="2" type="ORF">NCTC13291_03286</name>
</gene>
<dbReference type="PANTHER" id="PTHR43135:SF3">
    <property type="entry name" value="ALPHA-D-RIBOSE 1-METHYLPHOSPHONATE 5-TRIPHOSPHATE DIPHOSPHATASE"/>
    <property type="match status" value="1"/>
</dbReference>
<dbReference type="InterPro" id="IPR051781">
    <property type="entry name" value="Metallo-dep_Hydrolase"/>
</dbReference>
<sequence length="391" mass="41533">MQNPAMLREQILTNATLVLPDCLLDGTILLRDGLIAEIAPGRSQAPGALDLEGDHLIPGIIDLHTDNLERQVLPRAGARWPSRSAMLSHDAQTAAAGVTTVFDALCVGDINTTGGRHRTFLDGVADLASLGLAGVLKCDHFLHLRCELPAPDMDSLLAEVASHPLLRFASLMDHVPGVGQFVDMDRYRAMKRREGMKDAEIEAHIEAMTALRTANAARNRAALLDTLGGRVPLAAHDDWCAAEVARNHADGIRVSEFPVNHEAARAARAHGMDVIVGAPNLVRGGSHSGNVAAIDLVREGLADCIASDYVPPAMLEAAWRLGLGEGISLPAAIALVTANPARMALLDDRGRLEPGLRADMVRVRPLPASLAPAGTALPMVRSVWLAGERIA</sequence>
<dbReference type="Gene3D" id="2.30.40.10">
    <property type="entry name" value="Urease, subunit C, domain 1"/>
    <property type="match status" value="1"/>
</dbReference>
<dbReference type="SUPFAM" id="SSF51338">
    <property type="entry name" value="Composite domain of metallo-dependent hydrolases"/>
    <property type="match status" value="1"/>
</dbReference>
<dbReference type="NCBIfam" id="NF011984">
    <property type="entry name" value="PRK15446.1-5"/>
    <property type="match status" value="1"/>
</dbReference>
<protein>
    <submittedName>
        <fullName evidence="2">Phosphonate metabolism protein PhnM</fullName>
    </submittedName>
</protein>
<dbReference type="NCBIfam" id="NF011990">
    <property type="entry name" value="PRK15446.2-6"/>
    <property type="match status" value="1"/>
</dbReference>
<dbReference type="PIRSF" id="PIRSF038971">
    <property type="entry name" value="PhnM"/>
    <property type="match status" value="1"/>
</dbReference>
<name>A0A379N5L6_9PROT</name>
<dbReference type="InterPro" id="IPR013108">
    <property type="entry name" value="Amidohydro_3"/>
</dbReference>
<dbReference type="Proteomes" id="UP000254919">
    <property type="component" value="Unassembled WGS sequence"/>
</dbReference>